<keyword evidence="8 13" id="KW-0175">Coiled coil</keyword>
<protein>
    <recommendedName>
        <fullName evidence="4">Dynein regulatory complex subunit 4</fullName>
    </recommendedName>
    <alternativeName>
        <fullName evidence="12">Growth arrest-specific protein 8</fullName>
    </alternativeName>
</protein>
<gene>
    <name evidence="16" type="primary">LOC103362850</name>
</gene>
<keyword evidence="10" id="KW-0206">Cytoskeleton</keyword>
<accession>A0A9Y4N8D5</accession>
<dbReference type="GO" id="GO:0005794">
    <property type="term" value="C:Golgi apparatus"/>
    <property type="evidence" value="ECO:0007669"/>
    <property type="project" value="TreeGrafter"/>
</dbReference>
<evidence type="ECO:0000256" key="10">
    <source>
        <dbReference type="ARBA" id="ARBA00023212"/>
    </source>
</evidence>
<feature type="domain" description="Growth arrest-specific protein 8" evidence="14">
    <location>
        <begin position="155"/>
        <end position="323"/>
    </location>
</feature>
<dbReference type="InterPro" id="IPR039308">
    <property type="entry name" value="GAS8"/>
</dbReference>
<dbReference type="AlphaFoldDB" id="A0A9Y4N8D5"/>
<dbReference type="Pfam" id="PF13851">
    <property type="entry name" value="GAS"/>
    <property type="match status" value="1"/>
</dbReference>
<dbReference type="PANTHER" id="PTHR31543">
    <property type="entry name" value="DYNEIN REGULATORY COMPLEX SUBUNIT 4"/>
    <property type="match status" value="1"/>
</dbReference>
<evidence type="ECO:0000256" key="11">
    <source>
        <dbReference type="ARBA" id="ARBA00023273"/>
    </source>
</evidence>
<evidence type="ECO:0000256" key="2">
    <source>
        <dbReference type="ARBA" id="ARBA00004245"/>
    </source>
</evidence>
<evidence type="ECO:0000256" key="9">
    <source>
        <dbReference type="ARBA" id="ARBA00023069"/>
    </source>
</evidence>
<dbReference type="GO" id="GO:0005874">
    <property type="term" value="C:microtubule"/>
    <property type="evidence" value="ECO:0007669"/>
    <property type="project" value="UniProtKB-KW"/>
</dbReference>
<dbReference type="RefSeq" id="XP_008287580.1">
    <property type="nucleotide sequence ID" value="XM_008289358.1"/>
</dbReference>
<evidence type="ECO:0000256" key="8">
    <source>
        <dbReference type="ARBA" id="ARBA00023054"/>
    </source>
</evidence>
<evidence type="ECO:0000313" key="16">
    <source>
        <dbReference type="RefSeq" id="XP_008287580.1"/>
    </source>
</evidence>
<dbReference type="GO" id="GO:0031267">
    <property type="term" value="F:small GTPase binding"/>
    <property type="evidence" value="ECO:0007669"/>
    <property type="project" value="InterPro"/>
</dbReference>
<keyword evidence="11" id="KW-0966">Cell projection</keyword>
<evidence type="ECO:0000256" key="4">
    <source>
        <dbReference type="ARBA" id="ARBA00021301"/>
    </source>
</evidence>
<dbReference type="InterPro" id="IPR025593">
    <property type="entry name" value="GAS8_dom"/>
</dbReference>
<sequence>MFFAQVYKQKMKHLLCEHQNTISELKAGVLVSTEMMQTEQEQLETELWRKRKAIMVDMQELDNDSLVRELELKHDEEMTTTRNKWEEQYTEITAKHEEKMLLVRQELEEMRKTAVRKTEQKWDNHVTALKEDQNQFFNAATPIVDQVHRDTNKLFEVKGEMSSLMRTWKLMEKDLELILLDNTRLAKLISKLEEENTKMEKKVKFYLPKKDPSHPNEKIRKKELENLRWEHEVLGEKFTKLQLERDELHKTFPQRIQKLQHKADQATVLMEEKLQALTDSVENMEAQLSSVLSASNVDQTALSGIINKVEETLMSRNTAIKDLQHKKNLKAHRDLLLTTEAKQKPLCVPVEVLRVNP</sequence>
<dbReference type="GO" id="GO:0031514">
    <property type="term" value="C:motile cilium"/>
    <property type="evidence" value="ECO:0007669"/>
    <property type="project" value="UniProtKB-SubCell"/>
</dbReference>
<keyword evidence="7" id="KW-0282">Flagellum</keyword>
<reference evidence="16" key="1">
    <citation type="submission" date="2025-08" db="UniProtKB">
        <authorList>
            <consortium name="RefSeq"/>
        </authorList>
    </citation>
    <scope>IDENTIFICATION</scope>
</reference>
<proteinExistence type="inferred from homology"/>
<keyword evidence="5" id="KW-0963">Cytoplasm</keyword>
<organism evidence="15 16">
    <name type="scientific">Stegastes partitus</name>
    <name type="common">bicolor damselfish</name>
    <dbReference type="NCBI Taxonomy" id="144197"/>
    <lineage>
        <taxon>Eukaryota</taxon>
        <taxon>Metazoa</taxon>
        <taxon>Chordata</taxon>
        <taxon>Craniata</taxon>
        <taxon>Vertebrata</taxon>
        <taxon>Euteleostomi</taxon>
        <taxon>Actinopterygii</taxon>
        <taxon>Neopterygii</taxon>
        <taxon>Teleostei</taxon>
        <taxon>Neoteleostei</taxon>
        <taxon>Acanthomorphata</taxon>
        <taxon>Ovalentaria</taxon>
        <taxon>Pomacentridae</taxon>
        <taxon>Stegastes</taxon>
    </lineage>
</organism>
<evidence type="ECO:0000259" key="14">
    <source>
        <dbReference type="Pfam" id="PF13851"/>
    </source>
</evidence>
<keyword evidence="9" id="KW-0969">Cilium</keyword>
<evidence type="ECO:0000256" key="1">
    <source>
        <dbReference type="ARBA" id="ARBA00004230"/>
    </source>
</evidence>
<dbReference type="GO" id="GO:0030317">
    <property type="term" value="P:flagellated sperm motility"/>
    <property type="evidence" value="ECO:0007669"/>
    <property type="project" value="TreeGrafter"/>
</dbReference>
<evidence type="ECO:0000256" key="7">
    <source>
        <dbReference type="ARBA" id="ARBA00022846"/>
    </source>
</evidence>
<dbReference type="GeneID" id="103362850"/>
<evidence type="ECO:0000313" key="15">
    <source>
        <dbReference type="Proteomes" id="UP000694891"/>
    </source>
</evidence>
<feature type="coiled-coil region" evidence="13">
    <location>
        <begin position="256"/>
        <end position="294"/>
    </location>
</feature>
<evidence type="ECO:0000256" key="12">
    <source>
        <dbReference type="ARBA" id="ARBA00031568"/>
    </source>
</evidence>
<name>A0A9Y4N8D5_9TELE</name>
<evidence type="ECO:0000256" key="5">
    <source>
        <dbReference type="ARBA" id="ARBA00022490"/>
    </source>
</evidence>
<comment type="similarity">
    <text evidence="3">Belongs to the DRC4 family.</text>
</comment>
<comment type="subcellular location">
    <subcellularLocation>
        <location evidence="1">Cell projection</location>
        <location evidence="1">Cilium</location>
        <location evidence="1">Flagellum</location>
    </subcellularLocation>
    <subcellularLocation>
        <location evidence="2">Cytoplasm</location>
        <location evidence="2">Cytoskeleton</location>
    </subcellularLocation>
</comment>
<dbReference type="GO" id="GO:0008017">
    <property type="term" value="F:microtubule binding"/>
    <property type="evidence" value="ECO:0007669"/>
    <property type="project" value="InterPro"/>
</dbReference>
<evidence type="ECO:0000256" key="3">
    <source>
        <dbReference type="ARBA" id="ARBA00009859"/>
    </source>
</evidence>
<evidence type="ECO:0000256" key="6">
    <source>
        <dbReference type="ARBA" id="ARBA00022701"/>
    </source>
</evidence>
<dbReference type="Proteomes" id="UP000694891">
    <property type="component" value="Unplaced"/>
</dbReference>
<keyword evidence="15" id="KW-1185">Reference proteome</keyword>
<evidence type="ECO:0000256" key="13">
    <source>
        <dbReference type="SAM" id="Coils"/>
    </source>
</evidence>
<dbReference type="PANTHER" id="PTHR31543:SF0">
    <property type="entry name" value="DYNEIN REGULATORY COMPLEX SUBUNIT 4"/>
    <property type="match status" value="1"/>
</dbReference>
<keyword evidence="6" id="KW-0493">Microtubule</keyword>